<dbReference type="GeneID" id="106808313"/>
<dbReference type="Pfam" id="PF14811">
    <property type="entry name" value="TPD"/>
    <property type="match status" value="1"/>
</dbReference>
<dbReference type="Proteomes" id="UP000695022">
    <property type="component" value="Unplaced"/>
</dbReference>
<organism evidence="6 7">
    <name type="scientific">Priapulus caudatus</name>
    <name type="common">Priapulid worm</name>
    <dbReference type="NCBI Taxonomy" id="37621"/>
    <lineage>
        <taxon>Eukaryota</taxon>
        <taxon>Metazoa</taxon>
        <taxon>Ecdysozoa</taxon>
        <taxon>Scalidophora</taxon>
        <taxon>Priapulida</taxon>
        <taxon>Priapulimorpha</taxon>
        <taxon>Priapulimorphida</taxon>
        <taxon>Priapulidae</taxon>
        <taxon>Priapulus</taxon>
    </lineage>
</organism>
<keyword evidence="6" id="KW-1185">Reference proteome</keyword>
<dbReference type="RefSeq" id="XP_014666502.1">
    <property type="nucleotide sequence ID" value="XM_014811016.1"/>
</dbReference>
<name>A0ABM1E2T1_PRICU</name>
<keyword evidence="3" id="KW-0963">Cytoplasm</keyword>
<sequence length="126" mass="13677">MVLADKLNVSPVVLARIILEKHCTDADGKPPSRSMLSQMMKDTATIDDPILADEVQLCVLEDAHYGPVVDSIRRSIGYEYEYKLQEILTSQGVVEAASDAAIAAGVRSRSLLPTTTSEMAGATRRQ</sequence>
<keyword evidence="4" id="KW-0539">Nucleus</keyword>
<evidence type="ECO:0000256" key="3">
    <source>
        <dbReference type="ARBA" id="ARBA00022490"/>
    </source>
</evidence>
<evidence type="ECO:0000256" key="2">
    <source>
        <dbReference type="ARBA" id="ARBA00004496"/>
    </source>
</evidence>
<dbReference type="InterPro" id="IPR029404">
    <property type="entry name" value="CDIN1"/>
</dbReference>
<reference evidence="7" key="1">
    <citation type="submission" date="2025-08" db="UniProtKB">
        <authorList>
            <consortium name="RefSeq"/>
        </authorList>
    </citation>
    <scope>IDENTIFICATION</scope>
</reference>
<proteinExistence type="predicted"/>
<evidence type="ECO:0000256" key="4">
    <source>
        <dbReference type="ARBA" id="ARBA00023242"/>
    </source>
</evidence>
<protein>
    <recommendedName>
        <fullName evidence="5">CDAN1-interacting nuclease 1</fullName>
    </recommendedName>
</protein>
<evidence type="ECO:0000313" key="6">
    <source>
        <dbReference type="Proteomes" id="UP000695022"/>
    </source>
</evidence>
<evidence type="ECO:0000256" key="1">
    <source>
        <dbReference type="ARBA" id="ARBA00004123"/>
    </source>
</evidence>
<dbReference type="PANTHER" id="PTHR31661:SF1">
    <property type="entry name" value="CDAN1-INTERACTING NUCLEASE 1"/>
    <property type="match status" value="1"/>
</dbReference>
<comment type="subcellular location">
    <subcellularLocation>
        <location evidence="2">Cytoplasm</location>
    </subcellularLocation>
    <subcellularLocation>
        <location evidence="1">Nucleus</location>
    </subcellularLocation>
</comment>
<accession>A0ABM1E2T1</accession>
<evidence type="ECO:0000313" key="7">
    <source>
        <dbReference type="RefSeq" id="XP_014666502.1"/>
    </source>
</evidence>
<evidence type="ECO:0000256" key="5">
    <source>
        <dbReference type="ARBA" id="ARBA00023480"/>
    </source>
</evidence>
<dbReference type="PANTHER" id="PTHR31661">
    <property type="entry name" value="SIMILAR TO CDNA SEQUENCE BC052040"/>
    <property type="match status" value="1"/>
</dbReference>
<gene>
    <name evidence="7" type="primary">LOC106808313</name>
</gene>